<reference evidence="3 4" key="1">
    <citation type="journal article" date="2018" name="J. Microbiol.">
        <title>Bacillus spongiae sp. nov., isolated from sponge of Jeju Island.</title>
        <authorList>
            <person name="Lee G.E."/>
            <person name="Im W.T."/>
            <person name="Park J.S."/>
        </authorList>
    </citation>
    <scope>NUCLEOTIDE SEQUENCE [LARGE SCALE GENOMIC DNA]</scope>
    <source>
        <strain evidence="3 4">135PIL107-10</strain>
    </source>
</reference>
<dbReference type="RefSeq" id="WP_336587187.1">
    <property type="nucleotide sequence ID" value="NZ_JBBAXC010000009.1"/>
</dbReference>
<comment type="similarity">
    <text evidence="1">Belongs to the bacterial sugar transferase family.</text>
</comment>
<evidence type="ECO:0000313" key="3">
    <source>
        <dbReference type="EMBL" id="MEI5907743.1"/>
    </source>
</evidence>
<feature type="domain" description="Bacterial sugar transferase" evidence="2">
    <location>
        <begin position="3"/>
        <end position="178"/>
    </location>
</feature>
<dbReference type="PANTHER" id="PTHR30576:SF8">
    <property type="entry name" value="UNDECAPRENYL-PHOSPHATE GALACTOSE PHOSPHOTRANSFERASE"/>
    <property type="match status" value="1"/>
</dbReference>
<proteinExistence type="inferred from homology"/>
<keyword evidence="4" id="KW-1185">Reference proteome</keyword>
<accession>A0ABU8HEE8</accession>
<dbReference type="PANTHER" id="PTHR30576">
    <property type="entry name" value="COLANIC BIOSYNTHESIS UDP-GLUCOSE LIPID CARRIER TRANSFERASE"/>
    <property type="match status" value="1"/>
</dbReference>
<organism evidence="3 4">
    <name type="scientific">Bacillus spongiae</name>
    <dbReference type="NCBI Taxonomy" id="2683610"/>
    <lineage>
        <taxon>Bacteria</taxon>
        <taxon>Bacillati</taxon>
        <taxon>Bacillota</taxon>
        <taxon>Bacilli</taxon>
        <taxon>Bacillales</taxon>
        <taxon>Bacillaceae</taxon>
        <taxon>Bacillus</taxon>
    </lineage>
</organism>
<evidence type="ECO:0000256" key="1">
    <source>
        <dbReference type="ARBA" id="ARBA00006464"/>
    </source>
</evidence>
<dbReference type="GO" id="GO:0016740">
    <property type="term" value="F:transferase activity"/>
    <property type="evidence" value="ECO:0007669"/>
    <property type="project" value="UniProtKB-KW"/>
</dbReference>
<gene>
    <name evidence="3" type="ORF">WAK64_11835</name>
</gene>
<keyword evidence="3" id="KW-0808">Transferase</keyword>
<sequence length="200" mass="23055">MRKRLLDVFVALLGLLLFSPFFIPIAIVLKREMGSPIFFLQERPGKDGKAFILYKFRTMLSKKGDSGLELSDEERLTPVGRFLRKYSIDEVPQLINVLKGEMSLVGPRPLLMEYLPLYTKEQRLRHEVKPGITGWAQVNGRNAITWEQKFELDTWYVKKQSFLLDIKILAMTLQKVIKREGINQAGHATTEKFKGSKEVV</sequence>
<name>A0ABU8HEE8_9BACI</name>
<protein>
    <submittedName>
        <fullName evidence="3">Sugar transferase</fullName>
        <ecNumber evidence="3">2.7.8.-</ecNumber>
    </submittedName>
</protein>
<evidence type="ECO:0000313" key="4">
    <source>
        <dbReference type="Proteomes" id="UP001312865"/>
    </source>
</evidence>
<dbReference type="Proteomes" id="UP001312865">
    <property type="component" value="Unassembled WGS sequence"/>
</dbReference>
<evidence type="ECO:0000259" key="2">
    <source>
        <dbReference type="Pfam" id="PF02397"/>
    </source>
</evidence>
<dbReference type="InterPro" id="IPR003362">
    <property type="entry name" value="Bact_transf"/>
</dbReference>
<dbReference type="EC" id="2.7.8.-" evidence="3"/>
<comment type="caution">
    <text evidence="3">The sequence shown here is derived from an EMBL/GenBank/DDBJ whole genome shotgun (WGS) entry which is preliminary data.</text>
</comment>
<dbReference type="EMBL" id="JBBAXC010000009">
    <property type="protein sequence ID" value="MEI5907743.1"/>
    <property type="molecule type" value="Genomic_DNA"/>
</dbReference>
<dbReference type="Pfam" id="PF02397">
    <property type="entry name" value="Bac_transf"/>
    <property type="match status" value="1"/>
</dbReference>